<dbReference type="InParanoid" id="D2VDN3"/>
<gene>
    <name evidence="1" type="ORF">NAEGRDRAFT_66980</name>
</gene>
<evidence type="ECO:0000313" key="2">
    <source>
        <dbReference type="Proteomes" id="UP000006671"/>
    </source>
</evidence>
<evidence type="ECO:0000313" key="1">
    <source>
        <dbReference type="EMBL" id="EFC44928.1"/>
    </source>
</evidence>
<proteinExistence type="predicted"/>
<accession>D2VDN3</accession>
<sequence length="253" mass="29189">MPPRNNNDKPHRLYTFKDCTDQTIEKALKSYRLADLKRARQQLAHNLPMNVQALQQQQQAERSNICITNTNNIRNDDGVQHRRIEDITPLFDTQPSNPISSVVDFGDQLIGNPIPEQVNIDLLSDDSTTEGDDDYYTLLLDEEELLSSPQDDDDYIYYYNDQQQDDDNDEDLKNNLATIDNAKQFSKSKLQELIFPQLELILRVLEIDPSDIGMMGLLGFHGRNVFLPSSWDFFCLSDQTKAKLQIVNEHIRV</sequence>
<protein>
    <submittedName>
        <fullName evidence="1">Predicted protein</fullName>
    </submittedName>
</protein>
<dbReference type="GeneID" id="8850317"/>
<dbReference type="EMBL" id="GG738865">
    <property type="protein sequence ID" value="EFC44928.1"/>
    <property type="molecule type" value="Genomic_DNA"/>
</dbReference>
<name>D2VDN3_NAEGR</name>
<dbReference type="VEuPathDB" id="AmoebaDB:NAEGRDRAFT_66980"/>
<organism evidence="2">
    <name type="scientific">Naegleria gruberi</name>
    <name type="common">Amoeba</name>
    <dbReference type="NCBI Taxonomy" id="5762"/>
    <lineage>
        <taxon>Eukaryota</taxon>
        <taxon>Discoba</taxon>
        <taxon>Heterolobosea</taxon>
        <taxon>Tetramitia</taxon>
        <taxon>Eutetramitia</taxon>
        <taxon>Vahlkampfiidae</taxon>
        <taxon>Naegleria</taxon>
    </lineage>
</organism>
<dbReference type="Proteomes" id="UP000006671">
    <property type="component" value="Unassembled WGS sequence"/>
</dbReference>
<keyword evidence="2" id="KW-1185">Reference proteome</keyword>
<reference evidence="1 2" key="1">
    <citation type="journal article" date="2010" name="Cell">
        <title>The genome of Naegleria gruberi illuminates early eukaryotic versatility.</title>
        <authorList>
            <person name="Fritz-Laylin L.K."/>
            <person name="Prochnik S.E."/>
            <person name="Ginger M.L."/>
            <person name="Dacks J.B."/>
            <person name="Carpenter M.L."/>
            <person name="Field M.C."/>
            <person name="Kuo A."/>
            <person name="Paredez A."/>
            <person name="Chapman J."/>
            <person name="Pham J."/>
            <person name="Shu S."/>
            <person name="Neupane R."/>
            <person name="Cipriano M."/>
            <person name="Mancuso J."/>
            <person name="Tu H."/>
            <person name="Salamov A."/>
            <person name="Lindquist E."/>
            <person name="Shapiro H."/>
            <person name="Lucas S."/>
            <person name="Grigoriev I.V."/>
            <person name="Cande W.Z."/>
            <person name="Fulton C."/>
            <person name="Rokhsar D.S."/>
            <person name="Dawson S.C."/>
        </authorList>
    </citation>
    <scope>NUCLEOTIDE SEQUENCE [LARGE SCALE GENOMIC DNA]</scope>
    <source>
        <strain evidence="1 2">NEG-M</strain>
    </source>
</reference>
<dbReference type="KEGG" id="ngr:NAEGRDRAFT_66980"/>
<dbReference type="RefSeq" id="XP_002677672.1">
    <property type="nucleotide sequence ID" value="XM_002677626.1"/>
</dbReference>
<dbReference type="AlphaFoldDB" id="D2VDN3"/>